<protein>
    <recommendedName>
        <fullName evidence="2">Heterokaryon incompatibility domain-containing protein</fullName>
    </recommendedName>
</protein>
<dbReference type="Pfam" id="PF06985">
    <property type="entry name" value="HET"/>
    <property type="match status" value="1"/>
</dbReference>
<dbReference type="Proteomes" id="UP000193560">
    <property type="component" value="Unassembled WGS sequence"/>
</dbReference>
<gene>
    <name evidence="3" type="ORF">BCR42DRAFT_153273</name>
</gene>
<evidence type="ECO:0000313" key="3">
    <source>
        <dbReference type="EMBL" id="ORZ07429.1"/>
    </source>
</evidence>
<comment type="caution">
    <text evidence="3">The sequence shown here is derived from an EMBL/GenBank/DDBJ whole genome shotgun (WGS) entry which is preliminary data.</text>
</comment>
<reference evidence="3 4" key="1">
    <citation type="submission" date="2016-07" db="EMBL/GenBank/DDBJ databases">
        <title>Pervasive Adenine N6-methylation of Active Genes in Fungi.</title>
        <authorList>
            <consortium name="DOE Joint Genome Institute"/>
            <person name="Mondo S.J."/>
            <person name="Dannebaum R.O."/>
            <person name="Kuo R.C."/>
            <person name="Labutti K."/>
            <person name="Haridas S."/>
            <person name="Kuo A."/>
            <person name="Salamov A."/>
            <person name="Ahrendt S.R."/>
            <person name="Lipzen A."/>
            <person name="Sullivan W."/>
            <person name="Andreopoulos W.B."/>
            <person name="Clum A."/>
            <person name="Lindquist E."/>
            <person name="Daum C."/>
            <person name="Ramamoorthy G.K."/>
            <person name="Gryganskyi A."/>
            <person name="Culley D."/>
            <person name="Magnuson J.K."/>
            <person name="James T.Y."/>
            <person name="O'Malley M.A."/>
            <person name="Stajich J.E."/>
            <person name="Spatafora J.W."/>
            <person name="Visel A."/>
            <person name="Grigoriev I.V."/>
        </authorList>
    </citation>
    <scope>NUCLEOTIDE SEQUENCE [LARGE SCALE GENOMIC DNA]</scope>
    <source>
        <strain evidence="3 4">NRRL 1336</strain>
    </source>
</reference>
<sequence>MTNEDGAVVPIAKDQHTKEKAPQVMMMKKDSADVISKDESTEEKLSQTKMTNEDGAVPIAKGQAPEEKPFQVVLIDIKKAAEDNVIHCIETPLMGSGDLKYVAISYRWGELHETTVDTQLGYLASITSFGLDSLFKLCRTMTKEVDLKNMDYVWVDAICVNQGDYEKRKATIYQMTNIYERANYVVAVPDLHLRHLERIC</sequence>
<dbReference type="AlphaFoldDB" id="A0A1X2I1Y5"/>
<accession>A0A1X2I1Y5</accession>
<dbReference type="InterPro" id="IPR052895">
    <property type="entry name" value="HetReg/Transcr_Mod"/>
</dbReference>
<feature type="compositionally biased region" description="Basic and acidic residues" evidence="1">
    <location>
        <begin position="13"/>
        <end position="24"/>
    </location>
</feature>
<name>A0A1X2I1Y5_9FUNG</name>
<feature type="domain" description="Heterokaryon incompatibility" evidence="2">
    <location>
        <begin position="101"/>
        <end position="187"/>
    </location>
</feature>
<evidence type="ECO:0000313" key="4">
    <source>
        <dbReference type="Proteomes" id="UP000193560"/>
    </source>
</evidence>
<evidence type="ECO:0000256" key="1">
    <source>
        <dbReference type="SAM" id="MobiDB-lite"/>
    </source>
</evidence>
<evidence type="ECO:0000259" key="2">
    <source>
        <dbReference type="Pfam" id="PF06985"/>
    </source>
</evidence>
<dbReference type="PANTHER" id="PTHR24148">
    <property type="entry name" value="ANKYRIN REPEAT DOMAIN-CONTAINING PROTEIN 39 HOMOLOG-RELATED"/>
    <property type="match status" value="1"/>
</dbReference>
<organism evidence="3 4">
    <name type="scientific">Absidia repens</name>
    <dbReference type="NCBI Taxonomy" id="90262"/>
    <lineage>
        <taxon>Eukaryota</taxon>
        <taxon>Fungi</taxon>
        <taxon>Fungi incertae sedis</taxon>
        <taxon>Mucoromycota</taxon>
        <taxon>Mucoromycotina</taxon>
        <taxon>Mucoromycetes</taxon>
        <taxon>Mucorales</taxon>
        <taxon>Cunninghamellaceae</taxon>
        <taxon>Absidia</taxon>
    </lineage>
</organism>
<proteinExistence type="predicted"/>
<dbReference type="EMBL" id="MCGE01000035">
    <property type="protein sequence ID" value="ORZ07429.1"/>
    <property type="molecule type" value="Genomic_DNA"/>
</dbReference>
<dbReference type="InterPro" id="IPR010730">
    <property type="entry name" value="HET"/>
</dbReference>
<feature type="region of interest" description="Disordered" evidence="1">
    <location>
        <begin position="1"/>
        <end position="24"/>
    </location>
</feature>
<keyword evidence="4" id="KW-1185">Reference proteome</keyword>
<dbReference type="PANTHER" id="PTHR24148:SF73">
    <property type="entry name" value="HET DOMAIN PROTEIN (AFU_ORTHOLOGUE AFUA_8G01020)"/>
    <property type="match status" value="1"/>
</dbReference>
<dbReference type="OrthoDB" id="3553147at2759"/>